<dbReference type="NCBIfam" id="NF004363">
    <property type="entry name" value="PRK05738.2-4"/>
    <property type="match status" value="1"/>
</dbReference>
<organism evidence="5 6">
    <name type="scientific">Candidatus Magasanikbacteria bacterium RIFCSPHIGHO2_02_FULL_47_14</name>
    <dbReference type="NCBI Taxonomy" id="1798680"/>
    <lineage>
        <taxon>Bacteria</taxon>
        <taxon>Candidatus Magasanikiibacteriota</taxon>
    </lineage>
</organism>
<dbReference type="GO" id="GO:0005840">
    <property type="term" value="C:ribosome"/>
    <property type="evidence" value="ECO:0007669"/>
    <property type="project" value="UniProtKB-KW"/>
</dbReference>
<dbReference type="AlphaFoldDB" id="A0A1F6LYW0"/>
<keyword evidence="3 4" id="KW-0687">Ribonucleoprotein</keyword>
<dbReference type="InterPro" id="IPR012678">
    <property type="entry name" value="Ribosomal_uL23/eL15/eS24_sf"/>
</dbReference>
<evidence type="ECO:0000256" key="4">
    <source>
        <dbReference type="HAMAP-Rule" id="MF_01369"/>
    </source>
</evidence>
<keyword evidence="4" id="KW-0699">rRNA-binding</keyword>
<proteinExistence type="inferred from homology"/>
<dbReference type="SUPFAM" id="SSF54189">
    <property type="entry name" value="Ribosomal proteins S24e, L23 and L15e"/>
    <property type="match status" value="1"/>
</dbReference>
<evidence type="ECO:0000313" key="6">
    <source>
        <dbReference type="Proteomes" id="UP000176282"/>
    </source>
</evidence>
<comment type="similarity">
    <text evidence="1 4">Belongs to the universal ribosomal protein uL23 family.</text>
</comment>
<dbReference type="GO" id="GO:1990904">
    <property type="term" value="C:ribonucleoprotein complex"/>
    <property type="evidence" value="ECO:0007669"/>
    <property type="project" value="UniProtKB-KW"/>
</dbReference>
<dbReference type="Proteomes" id="UP000176282">
    <property type="component" value="Unassembled WGS sequence"/>
</dbReference>
<keyword evidence="4" id="KW-0694">RNA-binding</keyword>
<dbReference type="GO" id="GO:0006412">
    <property type="term" value="P:translation"/>
    <property type="evidence" value="ECO:0007669"/>
    <property type="project" value="UniProtKB-UniRule"/>
</dbReference>
<comment type="caution">
    <text evidence="5">The sequence shown here is derived from an EMBL/GenBank/DDBJ whole genome shotgun (WGS) entry which is preliminary data.</text>
</comment>
<dbReference type="EMBL" id="MFQB01000058">
    <property type="protein sequence ID" value="OGH64518.1"/>
    <property type="molecule type" value="Genomic_DNA"/>
</dbReference>
<dbReference type="Pfam" id="PF00276">
    <property type="entry name" value="Ribosomal_L23"/>
    <property type="match status" value="1"/>
</dbReference>
<protein>
    <recommendedName>
        <fullName evidence="4">Large ribosomal subunit protein uL23</fullName>
    </recommendedName>
</protein>
<accession>A0A1F6LYW0</accession>
<sequence length="96" mass="10551">MAKVGSSVLVMPLLSEKTTLQETMGQYTFVIEDSATKVEVKKAVTALYGVKPVRVNIVRMDGKQVRFGKRMGQRANYKKAIVTLPKGKQISIHAGV</sequence>
<evidence type="ECO:0000256" key="1">
    <source>
        <dbReference type="ARBA" id="ARBA00006700"/>
    </source>
</evidence>
<dbReference type="GO" id="GO:0019843">
    <property type="term" value="F:rRNA binding"/>
    <property type="evidence" value="ECO:0007669"/>
    <property type="project" value="UniProtKB-UniRule"/>
</dbReference>
<comment type="function">
    <text evidence="4">One of the early assembly proteins it binds 23S rRNA. One of the proteins that surrounds the polypeptide exit tunnel on the outside of the ribosome. Forms the main docking site for trigger factor binding to the ribosome.</text>
</comment>
<keyword evidence="2 4" id="KW-0689">Ribosomal protein</keyword>
<gene>
    <name evidence="4" type="primary">rplW</name>
    <name evidence="5" type="ORF">A3J66_00955</name>
</gene>
<dbReference type="GO" id="GO:0003735">
    <property type="term" value="F:structural constituent of ribosome"/>
    <property type="evidence" value="ECO:0007669"/>
    <property type="project" value="InterPro"/>
</dbReference>
<dbReference type="InterPro" id="IPR012677">
    <property type="entry name" value="Nucleotide-bd_a/b_plait_sf"/>
</dbReference>
<dbReference type="HAMAP" id="MF_01369_B">
    <property type="entry name" value="Ribosomal_uL23_B"/>
    <property type="match status" value="1"/>
</dbReference>
<evidence type="ECO:0000313" key="5">
    <source>
        <dbReference type="EMBL" id="OGH64518.1"/>
    </source>
</evidence>
<reference evidence="5 6" key="1">
    <citation type="journal article" date="2016" name="Nat. Commun.">
        <title>Thousands of microbial genomes shed light on interconnected biogeochemical processes in an aquifer system.</title>
        <authorList>
            <person name="Anantharaman K."/>
            <person name="Brown C.T."/>
            <person name="Hug L.A."/>
            <person name="Sharon I."/>
            <person name="Castelle C.J."/>
            <person name="Probst A.J."/>
            <person name="Thomas B.C."/>
            <person name="Singh A."/>
            <person name="Wilkins M.J."/>
            <person name="Karaoz U."/>
            <person name="Brodie E.L."/>
            <person name="Williams K.H."/>
            <person name="Hubbard S.S."/>
            <person name="Banfield J.F."/>
        </authorList>
    </citation>
    <scope>NUCLEOTIDE SEQUENCE [LARGE SCALE GENOMIC DNA]</scope>
</reference>
<comment type="subunit">
    <text evidence="4">Part of the 50S ribosomal subunit. Contacts protein L29, and trigger factor when it is bound to the ribosome.</text>
</comment>
<evidence type="ECO:0000256" key="3">
    <source>
        <dbReference type="ARBA" id="ARBA00023274"/>
    </source>
</evidence>
<dbReference type="InterPro" id="IPR013025">
    <property type="entry name" value="Ribosomal_uL23-like"/>
</dbReference>
<dbReference type="Gene3D" id="3.30.70.330">
    <property type="match status" value="1"/>
</dbReference>
<dbReference type="STRING" id="1798680.A3J66_00955"/>
<name>A0A1F6LYW0_9BACT</name>
<evidence type="ECO:0000256" key="2">
    <source>
        <dbReference type="ARBA" id="ARBA00022980"/>
    </source>
</evidence>